<dbReference type="GO" id="GO:0044423">
    <property type="term" value="C:virion component"/>
    <property type="evidence" value="ECO:0007669"/>
    <property type="project" value="UniProtKB-KW"/>
</dbReference>
<dbReference type="Proteomes" id="UP000677407">
    <property type="component" value="Segment"/>
</dbReference>
<gene>
    <name evidence="3" type="primary">ORF63</name>
</gene>
<dbReference type="Pfam" id="PF04523">
    <property type="entry name" value="Herpes_U30"/>
    <property type="match status" value="1"/>
</dbReference>
<name>A0A3S8D7T0_9GAMA</name>
<evidence type="ECO:0000256" key="1">
    <source>
        <dbReference type="ARBA" id="ARBA00022580"/>
    </source>
</evidence>
<keyword evidence="4" id="KW-1185">Reference proteome</keyword>
<evidence type="ECO:0000313" key="4">
    <source>
        <dbReference type="Proteomes" id="UP000677407"/>
    </source>
</evidence>
<dbReference type="RefSeq" id="YP_010087505.1">
    <property type="nucleotide sequence ID" value="NC_055555.1"/>
</dbReference>
<dbReference type="GeneID" id="65102790"/>
<dbReference type="InterPro" id="IPR007611">
    <property type="entry name" value="Herpes_U30"/>
</dbReference>
<protein>
    <submittedName>
        <fullName evidence="3">Tegument protein</fullName>
    </submittedName>
</protein>
<evidence type="ECO:0000256" key="2">
    <source>
        <dbReference type="ARBA" id="ARBA00022844"/>
    </source>
</evidence>
<dbReference type="EMBL" id="MG452722">
    <property type="protein sequence ID" value="AZB49235.1"/>
    <property type="molecule type" value="Genomic_DNA"/>
</dbReference>
<keyword evidence="1" id="KW-0920">Virion tegument</keyword>
<proteinExistence type="predicted"/>
<accession>A0A3S8D7T0</accession>
<dbReference type="GO" id="GO:0019068">
    <property type="term" value="P:virion assembly"/>
    <property type="evidence" value="ECO:0007669"/>
    <property type="project" value="InterPro"/>
</dbReference>
<evidence type="ECO:0000313" key="3">
    <source>
        <dbReference type="EMBL" id="AZB49235.1"/>
    </source>
</evidence>
<organism evidence="3">
    <name type="scientific">Phascolarctid gammaherpesvirus 1</name>
    <dbReference type="NCBI Taxonomy" id="2249313"/>
    <lineage>
        <taxon>Viruses</taxon>
        <taxon>Duplodnaviria</taxon>
        <taxon>Heunggongvirae</taxon>
        <taxon>Peploviricota</taxon>
        <taxon>Herviviricetes</taxon>
        <taxon>Herpesvirales</taxon>
        <taxon>Orthoherpesviridae</taxon>
        <taxon>Gammaherpesvirinae</taxon>
        <taxon>Manticavirus</taxon>
        <taxon>Manticavirus phascolarctidgamma1</taxon>
    </lineage>
</organism>
<keyword evidence="2" id="KW-0946">Virion</keyword>
<reference evidence="3" key="1">
    <citation type="submission" date="2017-11" db="EMBL/GenBank/DDBJ databases">
        <title>The distinct marsupial branch of gammaherpesviruses includes novel host-derived genes seldom found in other viruses.</title>
        <authorList>
            <person name="Vaz P.K."/>
        </authorList>
    </citation>
    <scope>NUCLEOTIDE SEQUENCE</scope>
    <source>
        <strain evidence="3">36M/11</strain>
    </source>
</reference>
<sequence length="934" mass="107712">MDKLTLRDLTDQILTGNEVNTLRLLLEFEMAPGDGKTIDSYEVLNNFLNSLSGKTLDHFKNIRENYVFFILRTVSLDSEGQWHKVELSRRDQRQQLLKKICDLLTSYMDNHNCTSPRGGRFTNGDLLSKVTGYLKALDTYNTYSQLPPAPHRDVLYLTCIEELYHASYIGYWKTIPSKDEEHLVHLHGTDSLYRWMVLDYAAKHSLRVIKNKSESLETLAGDILKKGLFATDPSYDRDLSGFPLSRDRVRDIFCSLGQRVCRITGDYIPVLTFTAHELRVLDTRHLFVYDFVLEALMHGVAHDCSPIEVEEFLDRAIVSLEGAAEHIMQLSTRPDLTHDVIYKVRCTLLVTGISYSTCKTVRDLVAGALTQEYVWKNMQRFISLLGDVSLFGLAFFRCLEYASPTSISFSEIIGILKEYSSELKVKHQQYRYGDELEQFNGIAVLKAFIPKPDLPTYDALSEQLPSNLMRIMFWTDVRRKWHLDSIPDKCILVQGEVSLPITEISEDVVRAYCQRMVVGTSDYDVNVVRSPFFAEKFIKHKLIPILHKIMRNELGKKSIMFHLRWLLLYAVEDAVGLHLVRYRLTLLYYELVSLLEHSSQASFVLALRYWWDLFRLLDDHMEDGGFSSSFFESISTATYTNLVGHLMTESRNFNEFVDAVLSRAMPIVKLGHSLCHTVMTFEAMDSMITIPIACHPEESHVKMTIETFNLITSHFETQCQEYVSEIRGRFNQRLHMAYVKLTSLSEDLRFLDTYPMKINVLPVNITEIEGMYLRNFRVFYKAVRMFTDCCAANLHRRCVDLLGPRLIDEKLLQKILDLSKDDVSGQEDNEGARAFIDYIREPLAQLGINPASPCNMVPVMDVDDVKNIQELVEKYAQVQEDKSPRTQFQYTGKFNVEHVHVDWEAYRGSVYKSIKQHLEYVLVNTEDILSGTHG</sequence>
<dbReference type="KEGG" id="vg:65102790"/>